<proteinExistence type="predicted"/>
<dbReference type="GO" id="GO:0016491">
    <property type="term" value="F:oxidoreductase activity"/>
    <property type="evidence" value="ECO:0007669"/>
    <property type="project" value="UniProtKB-KW"/>
</dbReference>
<evidence type="ECO:0000313" key="2">
    <source>
        <dbReference type="EMBL" id="RVT92929.1"/>
    </source>
</evidence>
<name>A0A437M5H7_9SPHN</name>
<dbReference type="InterPro" id="IPR042204">
    <property type="entry name" value="2Fe-2S-bd_N"/>
</dbReference>
<sequence>MFRKYNSLTTVKQVTISVDGHAIKADLGEPVAAVLLRHAPHMSRTTVIGGSPRAPYCMMGACFECLAEIDGVTSTRSCMARVTEGMVVNRQAGRPDPFKDALR</sequence>
<dbReference type="EMBL" id="SACN01000001">
    <property type="protein sequence ID" value="RVT92929.1"/>
    <property type="molecule type" value="Genomic_DNA"/>
</dbReference>
<dbReference type="Pfam" id="PF13510">
    <property type="entry name" value="Fer2_4"/>
    <property type="match status" value="1"/>
</dbReference>
<dbReference type="SUPFAM" id="SSF54292">
    <property type="entry name" value="2Fe-2S ferredoxin-like"/>
    <property type="match status" value="1"/>
</dbReference>
<dbReference type="AlphaFoldDB" id="A0A437M5H7"/>
<dbReference type="Gene3D" id="3.10.20.440">
    <property type="entry name" value="2Fe-2S iron-sulphur cluster binding domain, sarcosine oxidase, alpha subunit, N-terminal domain"/>
    <property type="match status" value="1"/>
</dbReference>
<gene>
    <name evidence="2" type="ORF">EOD43_03195</name>
</gene>
<dbReference type="InterPro" id="IPR036010">
    <property type="entry name" value="2Fe-2S_ferredoxin-like_sf"/>
</dbReference>
<comment type="caution">
    <text evidence="2">The sequence shown here is derived from an EMBL/GenBank/DDBJ whole genome shotgun (WGS) entry which is preliminary data.</text>
</comment>
<dbReference type="RefSeq" id="WP_127741034.1">
    <property type="nucleotide sequence ID" value="NZ_SACN01000001.1"/>
</dbReference>
<dbReference type="OrthoDB" id="573392at2"/>
<evidence type="ECO:0000256" key="1">
    <source>
        <dbReference type="ARBA" id="ARBA00023002"/>
    </source>
</evidence>
<keyword evidence="1" id="KW-0560">Oxidoreductase</keyword>
<organism evidence="2 3">
    <name type="scientific">Sphingomonas crocodyli</name>
    <dbReference type="NCBI Taxonomy" id="1979270"/>
    <lineage>
        <taxon>Bacteria</taxon>
        <taxon>Pseudomonadati</taxon>
        <taxon>Pseudomonadota</taxon>
        <taxon>Alphaproteobacteria</taxon>
        <taxon>Sphingomonadales</taxon>
        <taxon>Sphingomonadaceae</taxon>
        <taxon>Sphingomonas</taxon>
    </lineage>
</organism>
<dbReference type="GO" id="GO:0051536">
    <property type="term" value="F:iron-sulfur cluster binding"/>
    <property type="evidence" value="ECO:0007669"/>
    <property type="project" value="InterPro"/>
</dbReference>
<reference evidence="2 3" key="1">
    <citation type="submission" date="2019-01" db="EMBL/GenBank/DDBJ databases">
        <authorList>
            <person name="Chen W.-M."/>
        </authorList>
    </citation>
    <scope>NUCLEOTIDE SEQUENCE [LARGE SCALE GENOMIC DNA]</scope>
    <source>
        <strain evidence="2 3">CCP-7</strain>
    </source>
</reference>
<accession>A0A437M5H7</accession>
<evidence type="ECO:0000313" key="3">
    <source>
        <dbReference type="Proteomes" id="UP000282971"/>
    </source>
</evidence>
<keyword evidence="3" id="KW-1185">Reference proteome</keyword>
<dbReference type="Proteomes" id="UP000282971">
    <property type="component" value="Unassembled WGS sequence"/>
</dbReference>
<protein>
    <submittedName>
        <fullName evidence="2">(2Fe-2S)-binding protein</fullName>
    </submittedName>
</protein>